<keyword evidence="3" id="KW-1185">Reference proteome</keyword>
<dbReference type="EMBL" id="JAJSOF020000031">
    <property type="protein sequence ID" value="KAJ4431089.1"/>
    <property type="molecule type" value="Genomic_DNA"/>
</dbReference>
<proteinExistence type="predicted"/>
<gene>
    <name evidence="2" type="ORF">ANN_19684</name>
</gene>
<sequence>MSPGSCSESYPAFALNGLRENPGKPQSGNLSQPGLNPGPSATRSDVLTKKKDLLRTSGKRTKEETSEVLCGVWHCMGKEHGHYDEMKRNELKHLKCGCGEERENKWNTRGTKGRQGKQMECKENKRNRPIRGKRRQKNKENKSKTRRRRGKQGNQEEYKKDKESKGKTRRRGDMENKGKRRQKDKEKARRTRGRQGEQGEGKEDKEKARRRRGRQGGQGEGKKDKEKARRTRLKVNIRRQTECSRRVSSTGSGSEFDTPLSNIKAARAVSRGARAQEESRQTSLLLASRSHASAEVTRLDTMRLGVFEVYVKDAVLVSPLSQHLGEVKNEIIAATAFIKRDMLERVWQEFDCRVDVCYVTRGSYVECL</sequence>
<feature type="compositionally biased region" description="Basic and acidic residues" evidence="1">
    <location>
        <begin position="154"/>
        <end position="187"/>
    </location>
</feature>
<feature type="compositionally biased region" description="Polar residues" evidence="1">
    <location>
        <begin position="24"/>
        <end position="45"/>
    </location>
</feature>
<feature type="region of interest" description="Disordered" evidence="1">
    <location>
        <begin position="95"/>
        <end position="233"/>
    </location>
</feature>
<reference evidence="2 3" key="1">
    <citation type="journal article" date="2022" name="Allergy">
        <title>Genome assembly and annotation of Periplaneta americana reveal a comprehensive cockroach allergen profile.</title>
        <authorList>
            <person name="Wang L."/>
            <person name="Xiong Q."/>
            <person name="Saelim N."/>
            <person name="Wang L."/>
            <person name="Nong W."/>
            <person name="Wan A.T."/>
            <person name="Shi M."/>
            <person name="Liu X."/>
            <person name="Cao Q."/>
            <person name="Hui J.H.L."/>
            <person name="Sookrung N."/>
            <person name="Leung T.F."/>
            <person name="Tungtrongchitr A."/>
            <person name="Tsui S.K.W."/>
        </authorList>
    </citation>
    <scope>NUCLEOTIDE SEQUENCE [LARGE SCALE GENOMIC DNA]</scope>
    <source>
        <strain evidence="2">PWHHKU_190912</strain>
    </source>
</reference>
<feature type="compositionally biased region" description="Basic and acidic residues" evidence="1">
    <location>
        <begin position="46"/>
        <end position="65"/>
    </location>
</feature>
<feature type="compositionally biased region" description="Basic and acidic residues" evidence="1">
    <location>
        <begin position="95"/>
        <end position="106"/>
    </location>
</feature>
<comment type="caution">
    <text evidence="2">The sequence shown here is derived from an EMBL/GenBank/DDBJ whole genome shotgun (WGS) entry which is preliminary data.</text>
</comment>
<protein>
    <submittedName>
        <fullName evidence="2">Uncharacterized protein</fullName>
    </submittedName>
</protein>
<feature type="compositionally biased region" description="Basic and acidic residues" evidence="1">
    <location>
        <begin position="194"/>
        <end position="207"/>
    </location>
</feature>
<accession>A0ABQ8SB44</accession>
<feature type="compositionally biased region" description="Basic residues" evidence="1">
    <location>
        <begin position="127"/>
        <end position="137"/>
    </location>
</feature>
<name>A0ABQ8SB44_PERAM</name>
<evidence type="ECO:0000313" key="2">
    <source>
        <dbReference type="EMBL" id="KAJ4431089.1"/>
    </source>
</evidence>
<organism evidence="2 3">
    <name type="scientific">Periplaneta americana</name>
    <name type="common">American cockroach</name>
    <name type="synonym">Blatta americana</name>
    <dbReference type="NCBI Taxonomy" id="6978"/>
    <lineage>
        <taxon>Eukaryota</taxon>
        <taxon>Metazoa</taxon>
        <taxon>Ecdysozoa</taxon>
        <taxon>Arthropoda</taxon>
        <taxon>Hexapoda</taxon>
        <taxon>Insecta</taxon>
        <taxon>Pterygota</taxon>
        <taxon>Neoptera</taxon>
        <taxon>Polyneoptera</taxon>
        <taxon>Dictyoptera</taxon>
        <taxon>Blattodea</taxon>
        <taxon>Blattoidea</taxon>
        <taxon>Blattidae</taxon>
        <taxon>Blattinae</taxon>
        <taxon>Periplaneta</taxon>
    </lineage>
</organism>
<feature type="compositionally biased region" description="Basic and acidic residues" evidence="1">
    <location>
        <begin position="117"/>
        <end position="126"/>
    </location>
</feature>
<dbReference type="Proteomes" id="UP001148838">
    <property type="component" value="Unassembled WGS sequence"/>
</dbReference>
<evidence type="ECO:0000313" key="3">
    <source>
        <dbReference type="Proteomes" id="UP001148838"/>
    </source>
</evidence>
<evidence type="ECO:0000256" key="1">
    <source>
        <dbReference type="SAM" id="MobiDB-lite"/>
    </source>
</evidence>
<feature type="region of interest" description="Disordered" evidence="1">
    <location>
        <begin position="1"/>
        <end position="65"/>
    </location>
</feature>